<accession>A0A0V0GGT4</accession>
<feature type="non-terminal residue" evidence="1">
    <location>
        <position position="1"/>
    </location>
</feature>
<sequence length="92" mass="10855">SLKSQQSENNQKLQIKYNLLLEVLTISRYRITHSQFPISKSQIFKYFFDLYPKNLLMMPKFVPNNGPIASHFVKKANYSKVNFMTPLKVKNK</sequence>
<proteinExistence type="predicted"/>
<dbReference type="AlphaFoldDB" id="A0A0V0GGT4"/>
<organism evidence="1">
    <name type="scientific">Solanum chacoense</name>
    <name type="common">Chaco potato</name>
    <dbReference type="NCBI Taxonomy" id="4108"/>
    <lineage>
        <taxon>Eukaryota</taxon>
        <taxon>Viridiplantae</taxon>
        <taxon>Streptophyta</taxon>
        <taxon>Embryophyta</taxon>
        <taxon>Tracheophyta</taxon>
        <taxon>Spermatophyta</taxon>
        <taxon>Magnoliopsida</taxon>
        <taxon>eudicotyledons</taxon>
        <taxon>Gunneridae</taxon>
        <taxon>Pentapetalae</taxon>
        <taxon>asterids</taxon>
        <taxon>lamiids</taxon>
        <taxon>Solanales</taxon>
        <taxon>Solanaceae</taxon>
        <taxon>Solanoideae</taxon>
        <taxon>Solaneae</taxon>
        <taxon>Solanum</taxon>
    </lineage>
</organism>
<reference evidence="1" key="1">
    <citation type="submission" date="2015-12" db="EMBL/GenBank/DDBJ databases">
        <title>Gene expression during late stages of embryo sac development: a critical building block for successful pollen-pistil interactions.</title>
        <authorList>
            <person name="Liu Y."/>
            <person name="Joly V."/>
            <person name="Sabar M."/>
            <person name="Matton D.P."/>
        </authorList>
    </citation>
    <scope>NUCLEOTIDE SEQUENCE</scope>
</reference>
<name>A0A0V0GGT4_SOLCH</name>
<protein>
    <submittedName>
        <fullName evidence="1">Putative ovule protein</fullName>
    </submittedName>
</protein>
<evidence type="ECO:0000313" key="1">
    <source>
        <dbReference type="EMBL" id="JAP07413.1"/>
    </source>
</evidence>
<dbReference type="EMBL" id="GEDG01038796">
    <property type="protein sequence ID" value="JAP07413.1"/>
    <property type="molecule type" value="Transcribed_RNA"/>
</dbReference>